<accession>A0A5N6NR08</accession>
<comment type="caution">
    <text evidence="9">The sequence shown here is derived from an EMBL/GenBank/DDBJ whole genome shotgun (WGS) entry which is preliminary data.</text>
</comment>
<evidence type="ECO:0000256" key="5">
    <source>
        <dbReference type="ARBA" id="ARBA00023002"/>
    </source>
</evidence>
<dbReference type="PANTHER" id="PTHR24014">
    <property type="entry name" value="2-OXOGLUTARATE AND IRON-DEPENDENT OXYGENASE DOMAIN-CONTAINING PROTEIN 2"/>
    <property type="match status" value="1"/>
</dbReference>
<dbReference type="OrthoDB" id="1736837at2759"/>
<evidence type="ECO:0000256" key="1">
    <source>
        <dbReference type="ARBA" id="ARBA00001961"/>
    </source>
</evidence>
<dbReference type="InterPro" id="IPR006620">
    <property type="entry name" value="Pro_4_hyd_alph"/>
</dbReference>
<gene>
    <name evidence="9" type="ORF">E3N88_19739</name>
</gene>
<evidence type="ECO:0000256" key="6">
    <source>
        <dbReference type="ARBA" id="ARBA00023004"/>
    </source>
</evidence>
<evidence type="ECO:0000256" key="7">
    <source>
        <dbReference type="SAM" id="MobiDB-lite"/>
    </source>
</evidence>
<keyword evidence="5" id="KW-0560">Oxidoreductase</keyword>
<evidence type="ECO:0000256" key="2">
    <source>
        <dbReference type="ARBA" id="ARBA00022723"/>
    </source>
</evidence>
<dbReference type="GO" id="GO:0051213">
    <property type="term" value="F:dioxygenase activity"/>
    <property type="evidence" value="ECO:0007669"/>
    <property type="project" value="UniProtKB-KW"/>
</dbReference>
<feature type="compositionally biased region" description="Polar residues" evidence="7">
    <location>
        <begin position="10"/>
        <end position="25"/>
    </location>
</feature>
<dbReference type="Proteomes" id="UP000326396">
    <property type="component" value="Linkage Group LG18"/>
</dbReference>
<organism evidence="9 10">
    <name type="scientific">Mikania micrantha</name>
    <name type="common">bitter vine</name>
    <dbReference type="NCBI Taxonomy" id="192012"/>
    <lineage>
        <taxon>Eukaryota</taxon>
        <taxon>Viridiplantae</taxon>
        <taxon>Streptophyta</taxon>
        <taxon>Embryophyta</taxon>
        <taxon>Tracheophyta</taxon>
        <taxon>Spermatophyta</taxon>
        <taxon>Magnoliopsida</taxon>
        <taxon>eudicotyledons</taxon>
        <taxon>Gunneridae</taxon>
        <taxon>Pentapetalae</taxon>
        <taxon>asterids</taxon>
        <taxon>campanulids</taxon>
        <taxon>Asterales</taxon>
        <taxon>Asteraceae</taxon>
        <taxon>Asteroideae</taxon>
        <taxon>Heliantheae alliance</taxon>
        <taxon>Eupatorieae</taxon>
        <taxon>Mikania</taxon>
    </lineage>
</organism>
<comment type="cofactor">
    <cofactor evidence="1">
        <name>L-ascorbate</name>
        <dbReference type="ChEBI" id="CHEBI:38290"/>
    </cofactor>
</comment>
<dbReference type="PROSITE" id="PS51471">
    <property type="entry name" value="FE2OG_OXY"/>
    <property type="match status" value="1"/>
</dbReference>
<name>A0A5N6NR08_9ASTR</name>
<evidence type="ECO:0000313" key="9">
    <source>
        <dbReference type="EMBL" id="KAD4983068.1"/>
    </source>
</evidence>
<dbReference type="AlphaFoldDB" id="A0A5N6NR08"/>
<keyword evidence="6" id="KW-0408">Iron</keyword>
<dbReference type="Pfam" id="PF25238">
    <property type="entry name" value="OGFOD2-like"/>
    <property type="match status" value="1"/>
</dbReference>
<feature type="region of interest" description="Disordered" evidence="7">
    <location>
        <begin position="1"/>
        <end position="45"/>
    </location>
</feature>
<evidence type="ECO:0000256" key="3">
    <source>
        <dbReference type="ARBA" id="ARBA00022896"/>
    </source>
</evidence>
<dbReference type="InterPro" id="IPR005123">
    <property type="entry name" value="Oxoglu/Fe-dep_dioxygenase_dom"/>
</dbReference>
<keyword evidence="2" id="KW-0479">Metal-binding</keyword>
<reference evidence="9 10" key="1">
    <citation type="submission" date="2019-05" db="EMBL/GenBank/DDBJ databases">
        <title>Mikania micrantha, genome provides insights into the molecular mechanism of rapid growth.</title>
        <authorList>
            <person name="Liu B."/>
        </authorList>
    </citation>
    <scope>NUCLEOTIDE SEQUENCE [LARGE SCALE GENOMIC DNA]</scope>
    <source>
        <strain evidence="9">NLD-2019</strain>
        <tissue evidence="9">Leaf</tissue>
    </source>
</reference>
<keyword evidence="10" id="KW-1185">Reference proteome</keyword>
<proteinExistence type="predicted"/>
<dbReference type="Gene3D" id="2.60.120.620">
    <property type="entry name" value="q2cbj1_9rhob like domain"/>
    <property type="match status" value="1"/>
</dbReference>
<dbReference type="SMART" id="SM00702">
    <property type="entry name" value="P4Hc"/>
    <property type="match status" value="1"/>
</dbReference>
<dbReference type="GO" id="GO:0031418">
    <property type="term" value="F:L-ascorbic acid binding"/>
    <property type="evidence" value="ECO:0007669"/>
    <property type="project" value="UniProtKB-KW"/>
</dbReference>
<sequence length="387" mass="44258">MPVARENDPSLPSTSTASADVTNGNGMARIPPANADSRLGLNPNRDHRAENYDDLAIEFNPLLFSSLERYLPRNLLNAPREIKYEYMRGTLRPYLIADDRNRVQKHNEYRQKIISSYPHMYRELHALNPSMFFVESFLRAFSAPEKIIDECIRDIINEVAPGVYTFDMLQPGFCEMLIREVENFENWARKTRFMIMRPLTLNKFGVVLDDFGMKGTLDNLLEDFISRISKVAFPDVYALDSHHGFTIEYGMDRDVGVGLHVDESEVTLNVCLGKQFTGGELVFRGVRCEKHLNSEARLEETFEFSHILGHAFIHRGGHRHGVAATTSGHRINLVMWCRSSALRELKKHTKDCSNICEYCKRETEERLLQSVAARKKALLVREGDAAS</sequence>
<evidence type="ECO:0000313" key="10">
    <source>
        <dbReference type="Proteomes" id="UP000326396"/>
    </source>
</evidence>
<protein>
    <recommendedName>
        <fullName evidence="8">Fe2OG dioxygenase domain-containing protein</fullName>
    </recommendedName>
</protein>
<keyword evidence="4" id="KW-0223">Dioxygenase</keyword>
<feature type="domain" description="Fe2OG dioxygenase" evidence="8">
    <location>
        <begin position="240"/>
        <end position="339"/>
    </location>
</feature>
<dbReference type="GO" id="GO:0016705">
    <property type="term" value="F:oxidoreductase activity, acting on paired donors, with incorporation or reduction of molecular oxygen"/>
    <property type="evidence" value="ECO:0007669"/>
    <property type="project" value="InterPro"/>
</dbReference>
<dbReference type="PANTHER" id="PTHR24014:SF4">
    <property type="entry name" value="2-OXOGLUTARATE AND IRON-DEPENDENT OXYGENASE DOMAIN-CONTAINING PROTEIN 2"/>
    <property type="match status" value="1"/>
</dbReference>
<dbReference type="EMBL" id="SZYD01000010">
    <property type="protein sequence ID" value="KAD4983068.1"/>
    <property type="molecule type" value="Genomic_DNA"/>
</dbReference>
<dbReference type="GO" id="GO:0005506">
    <property type="term" value="F:iron ion binding"/>
    <property type="evidence" value="ECO:0007669"/>
    <property type="project" value="InterPro"/>
</dbReference>
<evidence type="ECO:0000259" key="8">
    <source>
        <dbReference type="PROSITE" id="PS51471"/>
    </source>
</evidence>
<keyword evidence="3" id="KW-0847">Vitamin C</keyword>
<evidence type="ECO:0000256" key="4">
    <source>
        <dbReference type="ARBA" id="ARBA00022964"/>
    </source>
</evidence>